<feature type="compositionally biased region" description="Basic and acidic residues" evidence="1">
    <location>
        <begin position="153"/>
        <end position="164"/>
    </location>
</feature>
<accession>A0ABN7UIA3</accession>
<proteinExistence type="predicted"/>
<reference evidence="2 3" key="1">
    <citation type="submission" date="2021-06" db="EMBL/GenBank/DDBJ databases">
        <authorList>
            <person name="Kallberg Y."/>
            <person name="Tangrot J."/>
            <person name="Rosling A."/>
        </authorList>
    </citation>
    <scope>NUCLEOTIDE SEQUENCE [LARGE SCALE GENOMIC DNA]</scope>
    <source>
        <strain evidence="2 3">120-4 pot B 10/14</strain>
    </source>
</reference>
<organism evidence="2 3">
    <name type="scientific">Gigaspora margarita</name>
    <dbReference type="NCBI Taxonomy" id="4874"/>
    <lineage>
        <taxon>Eukaryota</taxon>
        <taxon>Fungi</taxon>
        <taxon>Fungi incertae sedis</taxon>
        <taxon>Mucoromycota</taxon>
        <taxon>Glomeromycotina</taxon>
        <taxon>Glomeromycetes</taxon>
        <taxon>Diversisporales</taxon>
        <taxon>Gigasporaceae</taxon>
        <taxon>Gigaspora</taxon>
    </lineage>
</organism>
<gene>
    <name evidence="2" type="ORF">GMARGA_LOCUS7019</name>
</gene>
<comment type="caution">
    <text evidence="2">The sequence shown here is derived from an EMBL/GenBank/DDBJ whole genome shotgun (WGS) entry which is preliminary data.</text>
</comment>
<evidence type="ECO:0000313" key="2">
    <source>
        <dbReference type="EMBL" id="CAG8603864.1"/>
    </source>
</evidence>
<feature type="region of interest" description="Disordered" evidence="1">
    <location>
        <begin position="139"/>
        <end position="164"/>
    </location>
</feature>
<name>A0ABN7UIA3_GIGMA</name>
<feature type="non-terminal residue" evidence="2">
    <location>
        <position position="164"/>
    </location>
</feature>
<dbReference type="EMBL" id="CAJVQB010003293">
    <property type="protein sequence ID" value="CAG8603864.1"/>
    <property type="molecule type" value="Genomic_DNA"/>
</dbReference>
<evidence type="ECO:0000313" key="3">
    <source>
        <dbReference type="Proteomes" id="UP000789901"/>
    </source>
</evidence>
<keyword evidence="3" id="KW-1185">Reference proteome</keyword>
<evidence type="ECO:0000256" key="1">
    <source>
        <dbReference type="SAM" id="MobiDB-lite"/>
    </source>
</evidence>
<sequence>MEHLQGNKAIFTKKFQEIKQDLLKQEENVLKKDKCITTWLELHNLELVTIIRKANEVYSNIAYKQSAEKHLLQEELDFIKFRDKIESRAGKSTYVTGDNQEKIGQKKKLLVDNECGTILEETLLSETTKEQTIIHRETEISPSQEKTATAVEKNIETPNKRKIQ</sequence>
<dbReference type="Proteomes" id="UP000789901">
    <property type="component" value="Unassembled WGS sequence"/>
</dbReference>
<protein>
    <submittedName>
        <fullName evidence="2">35605_t:CDS:1</fullName>
    </submittedName>
</protein>